<dbReference type="AlphaFoldDB" id="Q952F2"/>
<name>Q952F2_PHAGO</name>
<evidence type="ECO:0000313" key="1">
    <source>
        <dbReference type="EMBL" id="AAK82359.1"/>
    </source>
</evidence>
<organism evidence="1">
    <name type="scientific">Phascolopsis gouldii</name>
    <name type="common">Peanut worm</name>
    <name type="synonym">Golfingia gouldii</name>
    <dbReference type="NCBI Taxonomy" id="6442"/>
    <lineage>
        <taxon>Eukaryota</taxon>
        <taxon>Metazoa</taxon>
        <taxon>Spiralia</taxon>
        <taxon>Lophotrochozoa</taxon>
        <taxon>Annelida</taxon>
        <taxon>Sipuncula</taxon>
        <taxon>Sipunculidea</taxon>
        <taxon>Golfingiida</taxon>
        <taxon>Sipunculidae</taxon>
        <taxon>Phascolopsis</taxon>
    </lineage>
</organism>
<reference evidence="1" key="1">
    <citation type="journal article" date="2002" name="Mol. Biol. Evol.">
        <title>The mitochondrial genome of the Sipunculid Phascolopsis gouldii supports its association with Annelida rather than Mollusca.</title>
        <authorList>
            <person name="Boore J.L."/>
            <person name="Staton J.L."/>
        </authorList>
    </citation>
    <scope>NUCLEOTIDE SEQUENCE</scope>
</reference>
<proteinExistence type="predicted"/>
<keyword evidence="1" id="KW-0496">Mitochondrion</keyword>
<gene>
    <name evidence="1" type="primary">atp8</name>
</gene>
<sequence length="52" mass="6301">MPHLAPMPWLLIALLFWLFLILLVSTFWWHQSMHQSFSALSLPKPLSRQWPW</sequence>
<geneLocation type="mitochondrion" evidence="1"/>
<dbReference type="EMBL" id="AF374337">
    <property type="protein sequence ID" value="AAK82359.1"/>
    <property type="molecule type" value="Genomic_DNA"/>
</dbReference>
<accession>Q952F2</accession>
<protein>
    <submittedName>
        <fullName evidence="1">ATP synthase subunit 8</fullName>
    </submittedName>
</protein>